<dbReference type="InterPro" id="IPR035965">
    <property type="entry name" value="PAS-like_dom_sf"/>
</dbReference>
<evidence type="ECO:0000256" key="5">
    <source>
        <dbReference type="ARBA" id="ARBA00022741"/>
    </source>
</evidence>
<evidence type="ECO:0000256" key="2">
    <source>
        <dbReference type="ARBA" id="ARBA00012438"/>
    </source>
</evidence>
<dbReference type="SUPFAM" id="SSF55785">
    <property type="entry name" value="PYP-like sensor domain (PAS domain)"/>
    <property type="match status" value="1"/>
</dbReference>
<evidence type="ECO:0000256" key="6">
    <source>
        <dbReference type="ARBA" id="ARBA00022777"/>
    </source>
</evidence>
<evidence type="ECO:0000313" key="13">
    <source>
        <dbReference type="EMBL" id="GAX10549.1"/>
    </source>
</evidence>
<dbReference type="PANTHER" id="PTHR45339">
    <property type="entry name" value="HYBRID SIGNAL TRANSDUCTION HISTIDINE KINASE J"/>
    <property type="match status" value="1"/>
</dbReference>
<dbReference type="SUPFAM" id="SSF52172">
    <property type="entry name" value="CheY-like"/>
    <property type="match status" value="1"/>
</dbReference>
<dbReference type="InterPro" id="IPR004358">
    <property type="entry name" value="Sig_transdc_His_kin-like_C"/>
</dbReference>
<dbReference type="InterPro" id="IPR003594">
    <property type="entry name" value="HATPase_dom"/>
</dbReference>
<dbReference type="Gene3D" id="3.30.450.20">
    <property type="entry name" value="PAS domain"/>
    <property type="match status" value="1"/>
</dbReference>
<dbReference type="GO" id="GO:0000155">
    <property type="term" value="F:phosphorelay sensor kinase activity"/>
    <property type="evidence" value="ECO:0007669"/>
    <property type="project" value="InterPro"/>
</dbReference>
<sequence length="690" mass="77932">MRRFWPFRILLSALEITMNETNNMNNSEDDVKMTSTRNDEFRQRNYTRQDLYPFNLLQQAIWVFDVERKSMWWANAASIQMWNASSLEKLLERDCATDMSEATERQINSYLEGFRRGESFTELYTFYPLGKPVTGIVRVSGIIADGRLMMMNEFEPIEKIEKEQKNARRTEILKHIPIAIWQFESNGNMMEQNPESFKAFGGSTIVGPSFLDRFIDREVGQHTLTHILNQQSYCVEACLQTLKGPRWFSIEGRIHRDPITASNVILCSARDTTEVRQARIEAEQADLEKSEFLAVMAHELRTPLHQVIGYTELLQDTQLSPRQDEYVRTLDASAKSLMTIINDLLDYSKLEAGKMKFETIPFDPRHVVGGTLAAIADSAERKGLKLESSFCDDLPVSVAGDPTRVRQILLNLAHNAVKFTARGSIQIAVRKSVTSEIRHDGKSCLRFEVIDTGIGLSDDSMRKLFTKYQQANPAIARNFGGTGLGLSICKLLVNAIGGHIGVESQTGQGSTFWFELPFAINDANGNFKPPVTNQSKPVDKKPAKLKTHTGPSLKVLVAEDNLVNQKLAKSLLLRLGHEVFLVENGYDATLEVDRRKYDLVLMDVQMPVMGGMEATALIRQKYPRSELPIVGLTADFRKAELQKYLDAGMNYCVGKPIRLNELMSTIYKTVHANSSNVTDESVRSFMRPCA</sequence>
<evidence type="ECO:0000259" key="11">
    <source>
        <dbReference type="PROSITE" id="PS50109"/>
    </source>
</evidence>
<dbReference type="SMART" id="SM00388">
    <property type="entry name" value="HisKA"/>
    <property type="match status" value="1"/>
</dbReference>
<evidence type="ECO:0000256" key="4">
    <source>
        <dbReference type="ARBA" id="ARBA00022679"/>
    </source>
</evidence>
<comment type="caution">
    <text evidence="13">The sequence shown here is derived from an EMBL/GenBank/DDBJ whole genome shotgun (WGS) entry which is preliminary data.</text>
</comment>
<organism evidence="13 14">
    <name type="scientific">Fistulifera solaris</name>
    <name type="common">Oleaginous diatom</name>
    <dbReference type="NCBI Taxonomy" id="1519565"/>
    <lineage>
        <taxon>Eukaryota</taxon>
        <taxon>Sar</taxon>
        <taxon>Stramenopiles</taxon>
        <taxon>Ochrophyta</taxon>
        <taxon>Bacillariophyta</taxon>
        <taxon>Bacillariophyceae</taxon>
        <taxon>Bacillariophycidae</taxon>
        <taxon>Naviculales</taxon>
        <taxon>Naviculaceae</taxon>
        <taxon>Fistulifera</taxon>
    </lineage>
</organism>
<keyword evidence="5" id="KW-0547">Nucleotide-binding</keyword>
<keyword evidence="7" id="KW-0067">ATP-binding</keyword>
<dbReference type="Gene3D" id="3.30.565.10">
    <property type="entry name" value="Histidine kinase-like ATPase, C-terminal domain"/>
    <property type="match status" value="1"/>
</dbReference>
<reference evidence="13 14" key="1">
    <citation type="journal article" date="2015" name="Plant Cell">
        <title>Oil accumulation by the oleaginous diatom Fistulifera solaris as revealed by the genome and transcriptome.</title>
        <authorList>
            <person name="Tanaka T."/>
            <person name="Maeda Y."/>
            <person name="Veluchamy A."/>
            <person name="Tanaka M."/>
            <person name="Abida H."/>
            <person name="Marechal E."/>
            <person name="Bowler C."/>
            <person name="Muto M."/>
            <person name="Sunaga Y."/>
            <person name="Tanaka M."/>
            <person name="Yoshino T."/>
            <person name="Taniguchi T."/>
            <person name="Fukuda Y."/>
            <person name="Nemoto M."/>
            <person name="Matsumoto M."/>
            <person name="Wong P.S."/>
            <person name="Aburatani S."/>
            <person name="Fujibuchi W."/>
        </authorList>
    </citation>
    <scope>NUCLEOTIDE SEQUENCE [LARGE SCALE GENOMIC DNA]</scope>
    <source>
        <strain evidence="13 14">JPCC DA0580</strain>
    </source>
</reference>
<dbReference type="SMART" id="SM00387">
    <property type="entry name" value="HATPase_c"/>
    <property type="match status" value="1"/>
</dbReference>
<dbReference type="FunFam" id="3.30.565.10:FF:000010">
    <property type="entry name" value="Sensor histidine kinase RcsC"/>
    <property type="match status" value="1"/>
</dbReference>
<dbReference type="PROSITE" id="PS50110">
    <property type="entry name" value="RESPONSE_REGULATORY"/>
    <property type="match status" value="1"/>
</dbReference>
<proteinExistence type="predicted"/>
<dbReference type="GO" id="GO:0005524">
    <property type="term" value="F:ATP binding"/>
    <property type="evidence" value="ECO:0007669"/>
    <property type="project" value="UniProtKB-KW"/>
</dbReference>
<feature type="domain" description="Histidine kinase" evidence="11">
    <location>
        <begin position="295"/>
        <end position="520"/>
    </location>
</feature>
<keyword evidence="4 13" id="KW-0808">Transferase</keyword>
<name>A0A1Z5J9A8_FISSO</name>
<dbReference type="EMBL" id="BDSP01000020">
    <property type="protein sequence ID" value="GAX10549.1"/>
    <property type="molecule type" value="Genomic_DNA"/>
</dbReference>
<dbReference type="InParanoid" id="A0A1Z5J9A8"/>
<dbReference type="Proteomes" id="UP000198406">
    <property type="component" value="Unassembled WGS sequence"/>
</dbReference>
<dbReference type="Gene3D" id="3.40.50.2300">
    <property type="match status" value="1"/>
</dbReference>
<dbReference type="Pfam" id="PF02518">
    <property type="entry name" value="HATPase_c"/>
    <property type="match status" value="1"/>
</dbReference>
<dbReference type="InterPro" id="IPR001789">
    <property type="entry name" value="Sig_transdc_resp-reg_receiver"/>
</dbReference>
<keyword evidence="10" id="KW-0732">Signal</keyword>
<dbReference type="CDD" id="cd16922">
    <property type="entry name" value="HATPase_EvgS-ArcB-TorS-like"/>
    <property type="match status" value="1"/>
</dbReference>
<dbReference type="InterPro" id="IPR011006">
    <property type="entry name" value="CheY-like_superfamily"/>
</dbReference>
<dbReference type="InterPro" id="IPR005467">
    <property type="entry name" value="His_kinase_dom"/>
</dbReference>
<keyword evidence="8" id="KW-0902">Two-component regulatory system</keyword>
<protein>
    <recommendedName>
        <fullName evidence="2">histidine kinase</fullName>
        <ecNumber evidence="2">2.7.13.3</ecNumber>
    </recommendedName>
</protein>
<dbReference type="SUPFAM" id="SSF55874">
    <property type="entry name" value="ATPase domain of HSP90 chaperone/DNA topoisomerase II/histidine kinase"/>
    <property type="match status" value="1"/>
</dbReference>
<keyword evidence="6 13" id="KW-0418">Kinase</keyword>
<keyword evidence="14" id="KW-1185">Reference proteome</keyword>
<gene>
    <name evidence="13" type="ORF">FisN_40Lh019</name>
</gene>
<evidence type="ECO:0000256" key="10">
    <source>
        <dbReference type="SAM" id="SignalP"/>
    </source>
</evidence>
<evidence type="ECO:0000256" key="7">
    <source>
        <dbReference type="ARBA" id="ARBA00022840"/>
    </source>
</evidence>
<dbReference type="InterPro" id="IPR036097">
    <property type="entry name" value="HisK_dim/P_sf"/>
</dbReference>
<evidence type="ECO:0000313" key="14">
    <source>
        <dbReference type="Proteomes" id="UP000198406"/>
    </source>
</evidence>
<dbReference type="SUPFAM" id="SSF47384">
    <property type="entry name" value="Homodimeric domain of signal transducing histidine kinase"/>
    <property type="match status" value="1"/>
</dbReference>
<comment type="catalytic activity">
    <reaction evidence="1">
        <text>ATP + protein L-histidine = ADP + protein N-phospho-L-histidine.</text>
        <dbReference type="EC" id="2.7.13.3"/>
    </reaction>
</comment>
<dbReference type="CDD" id="cd17546">
    <property type="entry name" value="REC_hyHK_CKI1_RcsC-like"/>
    <property type="match status" value="1"/>
</dbReference>
<dbReference type="OrthoDB" id="43082at2759"/>
<dbReference type="InterPro" id="IPR003661">
    <property type="entry name" value="HisK_dim/P_dom"/>
</dbReference>
<dbReference type="SMART" id="SM00448">
    <property type="entry name" value="REC"/>
    <property type="match status" value="1"/>
</dbReference>
<dbReference type="FunFam" id="1.10.287.130:FF:000002">
    <property type="entry name" value="Two-component osmosensing histidine kinase"/>
    <property type="match status" value="1"/>
</dbReference>
<evidence type="ECO:0000256" key="1">
    <source>
        <dbReference type="ARBA" id="ARBA00000085"/>
    </source>
</evidence>
<evidence type="ECO:0000256" key="3">
    <source>
        <dbReference type="ARBA" id="ARBA00022553"/>
    </source>
</evidence>
<feature type="chain" id="PRO_5012893591" description="histidine kinase" evidence="10">
    <location>
        <begin position="22"/>
        <end position="690"/>
    </location>
</feature>
<dbReference type="AlphaFoldDB" id="A0A1Z5J9A8"/>
<evidence type="ECO:0000256" key="8">
    <source>
        <dbReference type="ARBA" id="ARBA00023012"/>
    </source>
</evidence>
<feature type="modified residue" description="4-aspartylphosphate" evidence="9">
    <location>
        <position position="603"/>
    </location>
</feature>
<keyword evidence="3 9" id="KW-0597">Phosphoprotein</keyword>
<feature type="signal peptide" evidence="10">
    <location>
        <begin position="1"/>
        <end position="21"/>
    </location>
</feature>
<dbReference type="PROSITE" id="PS50109">
    <property type="entry name" value="HIS_KIN"/>
    <property type="match status" value="1"/>
</dbReference>
<evidence type="ECO:0000259" key="12">
    <source>
        <dbReference type="PROSITE" id="PS50110"/>
    </source>
</evidence>
<evidence type="ECO:0000256" key="9">
    <source>
        <dbReference type="PROSITE-ProRule" id="PRU00169"/>
    </source>
</evidence>
<accession>A0A1Z5J9A8</accession>
<dbReference type="InterPro" id="IPR036890">
    <property type="entry name" value="HATPase_C_sf"/>
</dbReference>
<dbReference type="PRINTS" id="PR00344">
    <property type="entry name" value="BCTRLSENSOR"/>
</dbReference>
<dbReference type="EC" id="2.7.13.3" evidence="2"/>
<dbReference type="Gene3D" id="1.10.287.130">
    <property type="match status" value="1"/>
</dbReference>
<dbReference type="PANTHER" id="PTHR45339:SF5">
    <property type="entry name" value="HISTIDINE KINASE"/>
    <property type="match status" value="1"/>
</dbReference>
<dbReference type="Pfam" id="PF00512">
    <property type="entry name" value="HisKA"/>
    <property type="match status" value="1"/>
</dbReference>
<dbReference type="Pfam" id="PF00072">
    <property type="entry name" value="Response_reg"/>
    <property type="match status" value="1"/>
</dbReference>
<feature type="domain" description="Response regulatory" evidence="12">
    <location>
        <begin position="554"/>
        <end position="670"/>
    </location>
</feature>
<dbReference type="CDD" id="cd00082">
    <property type="entry name" value="HisKA"/>
    <property type="match status" value="1"/>
</dbReference>